<keyword evidence="2" id="KW-1185">Reference proteome</keyword>
<protein>
    <submittedName>
        <fullName evidence="1">Uncharacterized protein</fullName>
    </submittedName>
</protein>
<dbReference type="EMBL" id="JAYWVC010000036">
    <property type="protein sequence ID" value="MED7823080.1"/>
    <property type="molecule type" value="Genomic_DNA"/>
</dbReference>
<accession>A0ABU7FG23</accession>
<sequence>MTTSVKLRQSRLFHQDLLYSGTIKIRLSDRPTSRGVDAAPPAMARN</sequence>
<reference evidence="1" key="1">
    <citation type="submission" date="2024-01" db="EMBL/GenBank/DDBJ databases">
        <title>First draft genome sequence data of TA4-1, the type strain of Gram-positive actinobacterium Streptomyces chiangmaiensis.</title>
        <authorList>
            <person name="Yasawong M."/>
            <person name="Nantapong N."/>
        </authorList>
    </citation>
    <scope>NUCLEOTIDE SEQUENCE</scope>
    <source>
        <strain evidence="1">TA4-1</strain>
    </source>
</reference>
<name>A0ABU7FG23_9ACTN</name>
<comment type="caution">
    <text evidence="1">The sequence shown here is derived from an EMBL/GenBank/DDBJ whole genome shotgun (WGS) entry which is preliminary data.</text>
</comment>
<dbReference type="RefSeq" id="WP_329507506.1">
    <property type="nucleotide sequence ID" value="NZ_BAAAYZ010000217.1"/>
</dbReference>
<proteinExistence type="predicted"/>
<dbReference type="Proteomes" id="UP001333996">
    <property type="component" value="Unassembled WGS sequence"/>
</dbReference>
<evidence type="ECO:0000313" key="2">
    <source>
        <dbReference type="Proteomes" id="UP001333996"/>
    </source>
</evidence>
<gene>
    <name evidence="1" type="ORF">VXC91_14080</name>
</gene>
<organism evidence="1 2">
    <name type="scientific">Streptomyces chiangmaiensis</name>
    <dbReference type="NCBI Taxonomy" id="766497"/>
    <lineage>
        <taxon>Bacteria</taxon>
        <taxon>Bacillati</taxon>
        <taxon>Actinomycetota</taxon>
        <taxon>Actinomycetes</taxon>
        <taxon>Kitasatosporales</taxon>
        <taxon>Streptomycetaceae</taxon>
        <taxon>Streptomyces</taxon>
    </lineage>
</organism>
<evidence type="ECO:0000313" key="1">
    <source>
        <dbReference type="EMBL" id="MED7823080.1"/>
    </source>
</evidence>